<dbReference type="Proteomes" id="UP000694700">
    <property type="component" value="Unplaced"/>
</dbReference>
<dbReference type="PANTHER" id="PTHR44783:SF1">
    <property type="entry name" value="CXADR-LIKE MEMBRANE PROTEIN"/>
    <property type="match status" value="1"/>
</dbReference>
<dbReference type="Pfam" id="PF13927">
    <property type="entry name" value="Ig_3"/>
    <property type="match status" value="1"/>
</dbReference>
<sequence>FTLLVRFRLEFSVGTEMKRVVGDNATLPCHHQFWQSNGQTLDIEWLLQKPNIKQRVIITFFNNEVYTNDNHASRLSFAGDYLNGDASLLISDLQLTDSGEYHCKVKTGGKYHWSQVNLIVLVKPSKPRCWMEGRLLEGSDVKLSCKSSDGSDPIHYKWERVLDKGKSVGKLPPLALIDLKNPEIVTLRNLTQDSSGVYKCTASNDVGEENCIIEVTMQCEFCSEVSLCPGPQTRIISFCCLIYLMNKREDAEAPKAKLVKPNSLSSSRSGSSRSGASSTQSMVHNSVPRSQRPRPPAVAALKENGQPHGFPQSPPAYTQVVPKTPEPPATPKFKPPNPPVGMAIPAGIMVPAQSKAFQTV</sequence>
<dbReference type="InterPro" id="IPR013106">
    <property type="entry name" value="Ig_V-set"/>
</dbReference>
<dbReference type="InterPro" id="IPR036179">
    <property type="entry name" value="Ig-like_dom_sf"/>
</dbReference>
<protein>
    <recommendedName>
        <fullName evidence="2">Ig-like domain-containing protein</fullName>
    </recommendedName>
</protein>
<feature type="domain" description="Ig-like" evidence="2">
    <location>
        <begin position="22"/>
        <end position="117"/>
    </location>
</feature>
<dbReference type="InterPro" id="IPR013783">
    <property type="entry name" value="Ig-like_fold"/>
</dbReference>
<evidence type="ECO:0000259" key="2">
    <source>
        <dbReference type="PROSITE" id="PS50835"/>
    </source>
</evidence>
<organism evidence="3 4">
    <name type="scientific">Cyprinus carpio</name>
    <name type="common">Common carp</name>
    <dbReference type="NCBI Taxonomy" id="7962"/>
    <lineage>
        <taxon>Eukaryota</taxon>
        <taxon>Metazoa</taxon>
        <taxon>Chordata</taxon>
        <taxon>Craniata</taxon>
        <taxon>Vertebrata</taxon>
        <taxon>Euteleostomi</taxon>
        <taxon>Actinopterygii</taxon>
        <taxon>Neopterygii</taxon>
        <taxon>Teleostei</taxon>
        <taxon>Ostariophysi</taxon>
        <taxon>Cypriniformes</taxon>
        <taxon>Cyprinidae</taxon>
        <taxon>Cyprininae</taxon>
        <taxon>Cyprinus</taxon>
    </lineage>
</organism>
<dbReference type="SMART" id="SM00409">
    <property type="entry name" value="IG"/>
    <property type="match status" value="2"/>
</dbReference>
<reference evidence="3" key="1">
    <citation type="submission" date="2025-08" db="UniProtKB">
        <authorList>
            <consortium name="Ensembl"/>
        </authorList>
    </citation>
    <scope>IDENTIFICATION</scope>
</reference>
<dbReference type="InterPro" id="IPR003598">
    <property type="entry name" value="Ig_sub2"/>
</dbReference>
<dbReference type="Pfam" id="PF07686">
    <property type="entry name" value="V-set"/>
    <property type="match status" value="1"/>
</dbReference>
<dbReference type="PROSITE" id="PS50835">
    <property type="entry name" value="IG_LIKE"/>
    <property type="match status" value="2"/>
</dbReference>
<dbReference type="Gene3D" id="2.60.40.10">
    <property type="entry name" value="Immunoglobulins"/>
    <property type="match status" value="2"/>
</dbReference>
<dbReference type="SMART" id="SM00408">
    <property type="entry name" value="IGc2"/>
    <property type="match status" value="2"/>
</dbReference>
<feature type="region of interest" description="Disordered" evidence="1">
    <location>
        <begin position="253"/>
        <end position="342"/>
    </location>
</feature>
<dbReference type="InterPro" id="IPR003599">
    <property type="entry name" value="Ig_sub"/>
</dbReference>
<feature type="compositionally biased region" description="Polar residues" evidence="1">
    <location>
        <begin position="279"/>
        <end position="289"/>
    </location>
</feature>
<dbReference type="InterPro" id="IPR042454">
    <property type="entry name" value="CLMP"/>
</dbReference>
<name>A0A8C1XGK5_CYPCA</name>
<dbReference type="GO" id="GO:0016020">
    <property type="term" value="C:membrane"/>
    <property type="evidence" value="ECO:0007669"/>
    <property type="project" value="InterPro"/>
</dbReference>
<dbReference type="InterPro" id="IPR007110">
    <property type="entry name" value="Ig-like_dom"/>
</dbReference>
<dbReference type="CDD" id="cd00096">
    <property type="entry name" value="Ig"/>
    <property type="match status" value="1"/>
</dbReference>
<proteinExistence type="predicted"/>
<dbReference type="PANTHER" id="PTHR44783">
    <property type="entry name" value="CXADR-LIKE MEMBRANE PROTEIN"/>
    <property type="match status" value="1"/>
</dbReference>
<dbReference type="SUPFAM" id="SSF48726">
    <property type="entry name" value="Immunoglobulin"/>
    <property type="match status" value="2"/>
</dbReference>
<dbReference type="AlphaFoldDB" id="A0A8C1XGK5"/>
<evidence type="ECO:0000256" key="1">
    <source>
        <dbReference type="SAM" id="MobiDB-lite"/>
    </source>
</evidence>
<accession>A0A8C1XGK5</accession>
<dbReference type="GO" id="GO:0009986">
    <property type="term" value="C:cell surface"/>
    <property type="evidence" value="ECO:0007669"/>
    <property type="project" value="TreeGrafter"/>
</dbReference>
<feature type="compositionally biased region" description="Low complexity" evidence="1">
    <location>
        <begin position="263"/>
        <end position="278"/>
    </location>
</feature>
<evidence type="ECO:0000313" key="4">
    <source>
        <dbReference type="Proteomes" id="UP000694700"/>
    </source>
</evidence>
<dbReference type="Ensembl" id="ENSCCRT00015082273.1">
    <property type="protein sequence ID" value="ENSCCRP00015079668.1"/>
    <property type="gene ID" value="ENSCCRG00015032251.1"/>
</dbReference>
<feature type="domain" description="Ig-like" evidence="2">
    <location>
        <begin position="127"/>
        <end position="216"/>
    </location>
</feature>
<dbReference type="GO" id="GO:0005881">
    <property type="term" value="C:cytoplasmic microtubule"/>
    <property type="evidence" value="ECO:0007669"/>
    <property type="project" value="InterPro"/>
</dbReference>
<feature type="compositionally biased region" description="Pro residues" evidence="1">
    <location>
        <begin position="324"/>
        <end position="339"/>
    </location>
</feature>
<evidence type="ECO:0000313" key="3">
    <source>
        <dbReference type="Ensembl" id="ENSCCRP00015079668.1"/>
    </source>
</evidence>